<dbReference type="SUPFAM" id="SSF53335">
    <property type="entry name" value="S-adenosyl-L-methionine-dependent methyltransferases"/>
    <property type="match status" value="1"/>
</dbReference>
<dbReference type="GO" id="GO:0031902">
    <property type="term" value="C:late endosome membrane"/>
    <property type="evidence" value="ECO:0007669"/>
    <property type="project" value="TreeGrafter"/>
</dbReference>
<feature type="region of interest" description="Disordered" evidence="1">
    <location>
        <begin position="1"/>
        <end position="68"/>
    </location>
</feature>
<reference evidence="3" key="1">
    <citation type="submission" date="2021-01" db="EMBL/GenBank/DDBJ databases">
        <authorList>
            <person name="Corre E."/>
            <person name="Pelletier E."/>
            <person name="Niang G."/>
            <person name="Scheremetjew M."/>
            <person name="Finn R."/>
            <person name="Kale V."/>
            <person name="Holt S."/>
            <person name="Cochrane G."/>
            <person name="Meng A."/>
            <person name="Brown T."/>
            <person name="Cohen L."/>
        </authorList>
    </citation>
    <scope>NUCLEOTIDE SEQUENCE</scope>
    <source>
        <strain evidence="3">GSO104</strain>
    </source>
</reference>
<dbReference type="GO" id="GO:0005794">
    <property type="term" value="C:Golgi apparatus"/>
    <property type="evidence" value="ECO:0007669"/>
    <property type="project" value="TreeGrafter"/>
</dbReference>
<feature type="region of interest" description="Disordered" evidence="1">
    <location>
        <begin position="360"/>
        <end position="633"/>
    </location>
</feature>
<dbReference type="GO" id="GO:0006888">
    <property type="term" value="P:endoplasmic reticulum to Golgi vesicle-mediated transport"/>
    <property type="evidence" value="ECO:0007669"/>
    <property type="project" value="TreeGrafter"/>
</dbReference>
<dbReference type="GO" id="GO:0016197">
    <property type="term" value="P:endosomal transport"/>
    <property type="evidence" value="ECO:0007669"/>
    <property type="project" value="TreeGrafter"/>
</dbReference>
<dbReference type="InterPro" id="IPR006342">
    <property type="entry name" value="FkbM_mtfrase"/>
</dbReference>
<feature type="compositionally biased region" description="Polar residues" evidence="1">
    <location>
        <begin position="18"/>
        <end position="37"/>
    </location>
</feature>
<dbReference type="Gene3D" id="3.40.50.150">
    <property type="entry name" value="Vaccinia Virus protein VP39"/>
    <property type="match status" value="1"/>
</dbReference>
<evidence type="ECO:0000256" key="1">
    <source>
        <dbReference type="SAM" id="MobiDB-lite"/>
    </source>
</evidence>
<dbReference type="Pfam" id="PF05050">
    <property type="entry name" value="Methyltransf_21"/>
    <property type="match status" value="1"/>
</dbReference>
<feature type="compositionally biased region" description="Polar residues" evidence="1">
    <location>
        <begin position="375"/>
        <end position="391"/>
    </location>
</feature>
<sequence length="1021" mass="111295">MSSNRNSRPTPSMPQRIRPNNQTNNIGNLDDNITNTHEPLRDPEVAANGIPSPPSLSHRLPEHPSSSLECESLNNEGWILPLRQLKAVRNFIAQNKAAVIPNLAILSIVCFFMLSLEESPTTPGRVHSDNIVVGVGDFSTGRGLHTNGQGYYENGLLDVSSTLFHIPAKAPTVGGGRSSTLSPTSTAIVHIVPGIPSSQQGGGAGAAGTRGYDGKQYESGVNDGSNHKTDVTAFDVRVREEDKNEGPLTHGKQTLPLNLKWSDLGYESGQPTPDPSKLPLPVSDSEGSFLNLKWSDLGYASSSPTPDPAKLLLLSSSAFLTPSKGEGISPVIVDTSESIVVKASVVVSSTPIKTDFVVKTDLENQSTNEDEENDNSSPMGQGETPGTNKSEPITLLQPSAPGVGGKDGNDLLLSEPGQDSLGFEELPTEEGNQVNLGSGNQSQDKHKEEVKVGQPSLETPTSTVQDNEDDGNQINLKLNIPAPTKQEEVLSAEEPKRNLSPPEGNPAPVEKRYTEVSSPVVDEPDFNSKQLPIPAKETVSSDGADPLLSASQSDGGSDVQPLEQLPPAPISVENPQVVTVPVDYPATSTTSAGGEGEGGMQPPLAQQQQPPPFSQMISAQPPLTSSRTGGGTNPPNVFVGWTLPIMMWQQPMHEGSLQIQRPQMPTEGYYDPQQQNMLSFSMQQQLSGPSFKGEEAHERLETVNIDNVSRKEVPTVEQNEREAKSVRPKHHNWDFNGECWSQLCVINEEKPKYGMANEDNAIYEIYYTNPPKCCGVIVEIGAGDGFTNSASHFFEHGMGWKSVLIEANPNKFEELEQNRPNAINVNAAFCEGDNTHLTYSSNDDSFHAMDGYTEVISEKHAVTPLLSSHNQNDTKLVDCIHLQQVFDNLKITHVDVMIVKVEGDPLAVVRKMEWTVRVDIWIVLLDSNPDTTGSRDQLVRTVLEGNEYVQADWDIKRWCEVEGHCLPNEVFLRKGFNPLPAKEETKRRLSEIFDGKAEQRRLMEREGEKGKVTEFRNLRGS</sequence>
<dbReference type="InterPro" id="IPR029063">
    <property type="entry name" value="SAM-dependent_MTases_sf"/>
</dbReference>
<feature type="compositionally biased region" description="Polar residues" evidence="1">
    <location>
        <begin position="615"/>
        <end position="627"/>
    </location>
</feature>
<organism evidence="3">
    <name type="scientific">Ditylum brightwellii</name>
    <dbReference type="NCBI Taxonomy" id="49249"/>
    <lineage>
        <taxon>Eukaryota</taxon>
        <taxon>Sar</taxon>
        <taxon>Stramenopiles</taxon>
        <taxon>Ochrophyta</taxon>
        <taxon>Bacillariophyta</taxon>
        <taxon>Mediophyceae</taxon>
        <taxon>Lithodesmiophycidae</taxon>
        <taxon>Lithodesmiales</taxon>
        <taxon>Lithodesmiaceae</taxon>
        <taxon>Ditylum</taxon>
    </lineage>
</organism>
<dbReference type="GO" id="GO:0005886">
    <property type="term" value="C:plasma membrane"/>
    <property type="evidence" value="ECO:0007669"/>
    <property type="project" value="TreeGrafter"/>
</dbReference>
<feature type="compositionally biased region" description="Polar residues" evidence="1">
    <location>
        <begin position="456"/>
        <end position="465"/>
    </location>
</feature>
<evidence type="ECO:0000259" key="2">
    <source>
        <dbReference type="Pfam" id="PF05050"/>
    </source>
</evidence>
<feature type="domain" description="Methyltransferase FkbM" evidence="2">
    <location>
        <begin position="779"/>
        <end position="928"/>
    </location>
</feature>
<gene>
    <name evidence="3" type="ORF">DBRI00130_LOCUS41205</name>
</gene>
<feature type="compositionally biased region" description="Polar residues" evidence="1">
    <location>
        <begin position="1"/>
        <end position="10"/>
    </location>
</feature>
<dbReference type="GO" id="GO:0005789">
    <property type="term" value="C:endoplasmic reticulum membrane"/>
    <property type="evidence" value="ECO:0007669"/>
    <property type="project" value="TreeGrafter"/>
</dbReference>
<dbReference type="AlphaFoldDB" id="A0A7S4SZX4"/>
<evidence type="ECO:0000313" key="3">
    <source>
        <dbReference type="EMBL" id="CAE4661438.1"/>
    </source>
</evidence>
<accession>A0A7S4SZX4</accession>
<proteinExistence type="predicted"/>
<dbReference type="EMBL" id="HBNS01057254">
    <property type="protein sequence ID" value="CAE4661438.1"/>
    <property type="molecule type" value="Transcribed_RNA"/>
</dbReference>
<dbReference type="PANTHER" id="PTHR34009">
    <property type="entry name" value="PROTEIN STAR"/>
    <property type="match status" value="1"/>
</dbReference>
<feature type="compositionally biased region" description="Basic and acidic residues" evidence="1">
    <location>
        <begin position="485"/>
        <end position="497"/>
    </location>
</feature>
<protein>
    <recommendedName>
        <fullName evidence="2">Methyltransferase FkbM domain-containing protein</fullName>
    </recommendedName>
</protein>
<dbReference type="InterPro" id="IPR053202">
    <property type="entry name" value="EGF_Rcpt_Signaling_Reg"/>
</dbReference>
<dbReference type="PANTHER" id="PTHR34009:SF2">
    <property type="entry name" value="PROTEIN STAR"/>
    <property type="match status" value="1"/>
</dbReference>
<feature type="compositionally biased region" description="Polar residues" evidence="1">
    <location>
        <begin position="430"/>
        <end position="442"/>
    </location>
</feature>
<name>A0A7S4SZX4_9STRA</name>
<feature type="region of interest" description="Disordered" evidence="1">
    <location>
        <begin position="194"/>
        <end position="228"/>
    </location>
</feature>